<dbReference type="InterPro" id="IPR000551">
    <property type="entry name" value="MerR-type_HTH_dom"/>
</dbReference>
<dbReference type="Pfam" id="PF13411">
    <property type="entry name" value="MerR_1"/>
    <property type="match status" value="1"/>
</dbReference>
<feature type="domain" description="HTH merR-type" evidence="2">
    <location>
        <begin position="2"/>
        <end position="71"/>
    </location>
</feature>
<dbReference type="AlphaFoldDB" id="A0A934QPF5"/>
<dbReference type="SMART" id="SM00422">
    <property type="entry name" value="HTH_MERR"/>
    <property type="match status" value="1"/>
</dbReference>
<dbReference type="RefSeq" id="WP_200315278.1">
    <property type="nucleotide sequence ID" value="NZ_JAENJH010000001.1"/>
</dbReference>
<dbReference type="Proteomes" id="UP000635245">
    <property type="component" value="Unassembled WGS sequence"/>
</dbReference>
<gene>
    <name evidence="3" type="ORF">JHE00_05300</name>
</gene>
<dbReference type="SUPFAM" id="SSF46955">
    <property type="entry name" value="Putative DNA-binding domain"/>
    <property type="match status" value="1"/>
</dbReference>
<evidence type="ECO:0000313" key="3">
    <source>
        <dbReference type="EMBL" id="MBK1783737.1"/>
    </source>
</evidence>
<dbReference type="PROSITE" id="PS50937">
    <property type="entry name" value="HTH_MERR_2"/>
    <property type="match status" value="1"/>
</dbReference>
<keyword evidence="1" id="KW-0238">DNA-binding</keyword>
<comment type="caution">
    <text evidence="3">The sequence shown here is derived from an EMBL/GenBank/DDBJ whole genome shotgun (WGS) entry which is preliminary data.</text>
</comment>
<accession>A0A934QPF5</accession>
<dbReference type="InterPro" id="IPR047057">
    <property type="entry name" value="MerR_fam"/>
</dbReference>
<dbReference type="InterPro" id="IPR009061">
    <property type="entry name" value="DNA-bd_dom_put_sf"/>
</dbReference>
<organism evidence="3 4">
    <name type="scientific">Prauserella cavernicola</name>
    <dbReference type="NCBI Taxonomy" id="2800127"/>
    <lineage>
        <taxon>Bacteria</taxon>
        <taxon>Bacillati</taxon>
        <taxon>Actinomycetota</taxon>
        <taxon>Actinomycetes</taxon>
        <taxon>Pseudonocardiales</taxon>
        <taxon>Pseudonocardiaceae</taxon>
        <taxon>Prauserella</taxon>
    </lineage>
</organism>
<dbReference type="PANTHER" id="PTHR30204:SF93">
    <property type="entry name" value="HTH MERR-TYPE DOMAIN-CONTAINING PROTEIN"/>
    <property type="match status" value="1"/>
</dbReference>
<dbReference type="Gene3D" id="1.10.1660.10">
    <property type="match status" value="1"/>
</dbReference>
<sequence>MAWSTRQLAELAGTTLKTVRYYHKIGLLDEPERAVNGYKRYQITHLIRLLRIRRLVDLGVPLSGIEAMGESEETAAQALRSLDAELEASIERQQRMRADLAVVLRQREMAELPPGFDPEAAQGPESERSLLLLLSRVLSPSMMGTLRELHQGERAPFVAQFDALPADANEAERQRLAERYLPEVARAYRDYPALRNLDAASSGRTSSTRAIVSEGLAELYNPAQLDVLRRLHVLLEREND</sequence>
<proteinExistence type="predicted"/>
<evidence type="ECO:0000256" key="1">
    <source>
        <dbReference type="ARBA" id="ARBA00023125"/>
    </source>
</evidence>
<evidence type="ECO:0000259" key="2">
    <source>
        <dbReference type="PROSITE" id="PS50937"/>
    </source>
</evidence>
<keyword evidence="4" id="KW-1185">Reference proteome</keyword>
<dbReference type="EMBL" id="JAENJH010000001">
    <property type="protein sequence ID" value="MBK1783737.1"/>
    <property type="molecule type" value="Genomic_DNA"/>
</dbReference>
<dbReference type="GO" id="GO:0003700">
    <property type="term" value="F:DNA-binding transcription factor activity"/>
    <property type="evidence" value="ECO:0007669"/>
    <property type="project" value="InterPro"/>
</dbReference>
<dbReference type="PANTHER" id="PTHR30204">
    <property type="entry name" value="REDOX-CYCLING DRUG-SENSING TRANSCRIPTIONAL ACTIVATOR SOXR"/>
    <property type="match status" value="1"/>
</dbReference>
<protein>
    <submittedName>
        <fullName evidence="3">MerR family transcriptional regulator</fullName>
    </submittedName>
</protein>
<reference evidence="3" key="1">
    <citation type="submission" date="2020-12" db="EMBL/GenBank/DDBJ databases">
        <title>Prauserella sp. ASG 168, a novel actinomycete isolated from cave rock.</title>
        <authorList>
            <person name="Suriyachadkun C."/>
        </authorList>
    </citation>
    <scope>NUCLEOTIDE SEQUENCE</scope>
    <source>
        <strain evidence="3">ASG 168</strain>
    </source>
</reference>
<evidence type="ECO:0000313" key="4">
    <source>
        <dbReference type="Proteomes" id="UP000635245"/>
    </source>
</evidence>
<name>A0A934QPF5_9PSEU</name>
<dbReference type="GO" id="GO:0003677">
    <property type="term" value="F:DNA binding"/>
    <property type="evidence" value="ECO:0007669"/>
    <property type="project" value="UniProtKB-KW"/>
</dbReference>